<dbReference type="AlphaFoldDB" id="A0A1F7V908"/>
<organism evidence="1 2">
    <name type="scientific">Candidatus Uhrbacteria bacterium RIFCSPLOWO2_02_FULL_48_18</name>
    <dbReference type="NCBI Taxonomy" id="1802408"/>
    <lineage>
        <taxon>Bacteria</taxon>
        <taxon>Candidatus Uhriibacteriota</taxon>
    </lineage>
</organism>
<evidence type="ECO:0000313" key="1">
    <source>
        <dbReference type="EMBL" id="OGL86990.1"/>
    </source>
</evidence>
<reference evidence="1 2" key="1">
    <citation type="journal article" date="2016" name="Nat. Commun.">
        <title>Thousands of microbial genomes shed light on interconnected biogeochemical processes in an aquifer system.</title>
        <authorList>
            <person name="Anantharaman K."/>
            <person name="Brown C.T."/>
            <person name="Hug L.A."/>
            <person name="Sharon I."/>
            <person name="Castelle C.J."/>
            <person name="Probst A.J."/>
            <person name="Thomas B.C."/>
            <person name="Singh A."/>
            <person name="Wilkins M.J."/>
            <person name="Karaoz U."/>
            <person name="Brodie E.L."/>
            <person name="Williams K.H."/>
            <person name="Hubbard S.S."/>
            <person name="Banfield J.F."/>
        </authorList>
    </citation>
    <scope>NUCLEOTIDE SEQUENCE [LARGE SCALE GENOMIC DNA]</scope>
</reference>
<comment type="caution">
    <text evidence="1">The sequence shown here is derived from an EMBL/GenBank/DDBJ whole genome shotgun (WGS) entry which is preliminary data.</text>
</comment>
<dbReference type="EMBL" id="MGEQ01000003">
    <property type="protein sequence ID" value="OGL86990.1"/>
    <property type="molecule type" value="Genomic_DNA"/>
</dbReference>
<gene>
    <name evidence="1" type="ORF">A3I41_03485</name>
</gene>
<name>A0A1F7V908_9BACT</name>
<protein>
    <submittedName>
        <fullName evidence="1">Uncharacterized protein</fullName>
    </submittedName>
</protein>
<evidence type="ECO:0000313" key="2">
    <source>
        <dbReference type="Proteomes" id="UP000176593"/>
    </source>
</evidence>
<accession>A0A1F7V908</accession>
<sequence>MLVRKNLKLHLGASNCKTPSISTKDLVKPERSMVNEIDQDVGTHPQTLEMISAHLRQIEENRNLDDDL</sequence>
<dbReference type="Proteomes" id="UP000176593">
    <property type="component" value="Unassembled WGS sequence"/>
</dbReference>
<proteinExistence type="predicted"/>